<evidence type="ECO:0000256" key="1">
    <source>
        <dbReference type="SAM" id="MobiDB-lite"/>
    </source>
</evidence>
<sequence>MALLFVYIYQGIPRQKSQINGLFLAVKQKVGKNIMSKAFTSKASTTSRGRGRGTNSSNSVRGSIINRGEKQTSSKIPGVGQSTPNRFNNSSRGTARNRGSTTARGGGGRGRGATMYDNDNDMSFSRPRDARMRVNSQSYQADQQPEGSTNRPNGSETNQDRTTHTSGFTMVSPNEKKRRAITERLGDIINNINSYTGIYPDTEATKNLEEYERHKEEQRIQHVSYVGTAGGGLISEEEARRKAAIQHSKASYNSRTKRESYRAAEKENEEMVYRERKMAARRQSELNEEKRKKEEGRHRDEMRRKNAAFLDRLEANKPKPTAPQNNQDTEVSRRDMPVPKSSSEAKGSSPVTQNYANDSVNEDINRLQVMFPHYTRNDLSDLLQQMGSLELTVDILSE</sequence>
<reference evidence="3 4" key="1">
    <citation type="journal article" date="2013" name="Nature">
        <title>Insights into bilaterian evolution from three spiralian genomes.</title>
        <authorList>
            <person name="Simakov O."/>
            <person name="Marletaz F."/>
            <person name="Cho S.J."/>
            <person name="Edsinger-Gonzales E."/>
            <person name="Havlak P."/>
            <person name="Hellsten U."/>
            <person name="Kuo D.H."/>
            <person name="Larsson T."/>
            <person name="Lv J."/>
            <person name="Arendt D."/>
            <person name="Savage R."/>
            <person name="Osoegawa K."/>
            <person name="de Jong P."/>
            <person name="Grimwood J."/>
            <person name="Chapman J.A."/>
            <person name="Shapiro H."/>
            <person name="Aerts A."/>
            <person name="Otillar R.P."/>
            <person name="Terry A.Y."/>
            <person name="Boore J.L."/>
            <person name="Grigoriev I.V."/>
            <person name="Lindberg D.R."/>
            <person name="Seaver E.C."/>
            <person name="Weisblat D.A."/>
            <person name="Putnam N.H."/>
            <person name="Rokhsar D.S."/>
        </authorList>
    </citation>
    <scope>NUCLEOTIDE SEQUENCE [LARGE SCALE GENOMIC DNA]</scope>
</reference>
<dbReference type="EMBL" id="KB201205">
    <property type="protein sequence ID" value="ESO98965.1"/>
    <property type="molecule type" value="Genomic_DNA"/>
</dbReference>
<dbReference type="PANTHER" id="PTHR22529:SF1">
    <property type="entry name" value="EPITHELIAL-STROMAL INTERACTION PROTEIN 1"/>
    <property type="match status" value="1"/>
</dbReference>
<accession>V4AVD6</accession>
<dbReference type="Pfam" id="PF02845">
    <property type="entry name" value="CUE"/>
    <property type="match status" value="1"/>
</dbReference>
<feature type="compositionally biased region" description="Polar residues" evidence="1">
    <location>
        <begin position="340"/>
        <end position="359"/>
    </location>
</feature>
<dbReference type="GeneID" id="20248532"/>
<dbReference type="PANTHER" id="PTHR22529">
    <property type="entry name" value="EPITHELIAL-STROMAL INTERACTION PROTEIN 1"/>
    <property type="match status" value="1"/>
</dbReference>
<dbReference type="InterPro" id="IPR026185">
    <property type="entry name" value="EPSTI1"/>
</dbReference>
<keyword evidence="4" id="KW-1185">Reference proteome</keyword>
<feature type="region of interest" description="Disordered" evidence="1">
    <location>
        <begin position="245"/>
        <end position="359"/>
    </location>
</feature>
<name>V4AVD6_LOTGI</name>
<dbReference type="OMA" id="MFPMYDQ"/>
<organism evidence="3 4">
    <name type="scientific">Lottia gigantea</name>
    <name type="common">Giant owl limpet</name>
    <dbReference type="NCBI Taxonomy" id="225164"/>
    <lineage>
        <taxon>Eukaryota</taxon>
        <taxon>Metazoa</taxon>
        <taxon>Spiralia</taxon>
        <taxon>Lophotrochozoa</taxon>
        <taxon>Mollusca</taxon>
        <taxon>Gastropoda</taxon>
        <taxon>Patellogastropoda</taxon>
        <taxon>Lottioidea</taxon>
        <taxon>Lottiidae</taxon>
        <taxon>Lottia</taxon>
    </lineage>
</organism>
<feature type="compositionally biased region" description="Basic and acidic residues" evidence="1">
    <location>
        <begin position="256"/>
        <end position="304"/>
    </location>
</feature>
<dbReference type="STRING" id="225164.V4AVD6"/>
<dbReference type="Proteomes" id="UP000030746">
    <property type="component" value="Unassembled WGS sequence"/>
</dbReference>
<feature type="region of interest" description="Disordered" evidence="1">
    <location>
        <begin position="41"/>
        <end position="170"/>
    </location>
</feature>
<dbReference type="OrthoDB" id="10053624at2759"/>
<dbReference type="AlphaFoldDB" id="V4AVD6"/>
<gene>
    <name evidence="3" type="ORF">LOTGIDRAFT_231280</name>
</gene>
<evidence type="ECO:0000313" key="4">
    <source>
        <dbReference type="Proteomes" id="UP000030746"/>
    </source>
</evidence>
<evidence type="ECO:0000259" key="2">
    <source>
        <dbReference type="PROSITE" id="PS51140"/>
    </source>
</evidence>
<dbReference type="CDD" id="cd14279">
    <property type="entry name" value="CUE"/>
    <property type="match status" value="1"/>
</dbReference>
<dbReference type="HOGENOM" id="CLU_693160_0_0_1"/>
<dbReference type="KEGG" id="lgi:LOTGIDRAFT_231280"/>
<feature type="domain" description="CUE" evidence="2">
    <location>
        <begin position="359"/>
        <end position="398"/>
    </location>
</feature>
<feature type="compositionally biased region" description="Polar residues" evidence="1">
    <location>
        <begin position="73"/>
        <end position="87"/>
    </location>
</feature>
<feature type="compositionally biased region" description="Polar residues" evidence="1">
    <location>
        <begin position="134"/>
        <end position="157"/>
    </location>
</feature>
<protein>
    <recommendedName>
        <fullName evidence="2">CUE domain-containing protein</fullName>
    </recommendedName>
</protein>
<evidence type="ECO:0000313" key="3">
    <source>
        <dbReference type="EMBL" id="ESO98965.1"/>
    </source>
</evidence>
<dbReference type="RefSeq" id="XP_009050585.1">
    <property type="nucleotide sequence ID" value="XM_009052337.1"/>
</dbReference>
<feature type="compositionally biased region" description="Low complexity" evidence="1">
    <location>
        <begin position="88"/>
        <end position="103"/>
    </location>
</feature>
<proteinExistence type="predicted"/>
<dbReference type="PROSITE" id="PS51140">
    <property type="entry name" value="CUE"/>
    <property type="match status" value="1"/>
</dbReference>
<dbReference type="InterPro" id="IPR003892">
    <property type="entry name" value="CUE"/>
</dbReference>
<dbReference type="CTD" id="20248532"/>
<dbReference type="GO" id="GO:0043130">
    <property type="term" value="F:ubiquitin binding"/>
    <property type="evidence" value="ECO:0007669"/>
    <property type="project" value="InterPro"/>
</dbReference>